<dbReference type="InterPro" id="IPR016897">
    <property type="entry name" value="SKP1"/>
</dbReference>
<dbReference type="Proteomes" id="UP000827721">
    <property type="component" value="Unassembled WGS sequence"/>
</dbReference>
<evidence type="ECO:0000256" key="3">
    <source>
        <dbReference type="ARBA" id="ARBA00022786"/>
    </source>
</evidence>
<feature type="domain" description="SKP1 component POZ" evidence="5">
    <location>
        <begin position="18"/>
        <end position="76"/>
    </location>
</feature>
<dbReference type="Pfam" id="PF01466">
    <property type="entry name" value="Skp1"/>
    <property type="match status" value="1"/>
</dbReference>
<reference evidence="6 7" key="1">
    <citation type="submission" date="2021-02" db="EMBL/GenBank/DDBJ databases">
        <title>Plant Genome Project.</title>
        <authorList>
            <person name="Zhang R.-G."/>
        </authorList>
    </citation>
    <scope>NUCLEOTIDE SEQUENCE [LARGE SCALE GENOMIC DNA]</scope>
    <source>
        <tissue evidence="6">Leaves</tissue>
    </source>
</reference>
<dbReference type="SUPFAM" id="SSF81382">
    <property type="entry name" value="Skp1 dimerisation domain-like"/>
    <property type="match status" value="1"/>
</dbReference>
<feature type="domain" description="SKP1 component dimerisation" evidence="4">
    <location>
        <begin position="119"/>
        <end position="166"/>
    </location>
</feature>
<dbReference type="InterPro" id="IPR016072">
    <property type="entry name" value="Skp1_comp_dimer"/>
</dbReference>
<comment type="caution">
    <text evidence="6">The sequence shown here is derived from an EMBL/GenBank/DDBJ whole genome shotgun (WGS) entry which is preliminary data.</text>
</comment>
<name>A0ABQ8HWF2_9ROSI</name>
<dbReference type="InterPro" id="IPR011333">
    <property type="entry name" value="SKP1/BTB/POZ_sf"/>
</dbReference>
<dbReference type="InterPro" id="IPR016073">
    <property type="entry name" value="Skp1_comp_POZ"/>
</dbReference>
<proteinExistence type="inferred from homology"/>
<sequence length="230" mass="25478">MSSAPSCSVSGLNNDVKILKLKSSEGEIFEVKQTVAVQSRVLKEMVEEGCTDGDIPLHNVTGPTLSKILEWCNKHEDDGVVLSEEKKEELKKWESEFMDALSLDDLYFLLKGSNYLNMKELLGCACEKVAEMIRGLSPEKIREKFNIKNDFSPEEEAEIRKENAWAFDNYLIDKQASSSPRPLAAPPGSVKWQPSPAAFVKLINSDAALDASRSMVGVGLVLRDVKGQVL</sequence>
<accession>A0ABQ8HWF2</accession>
<evidence type="ECO:0000259" key="5">
    <source>
        <dbReference type="Pfam" id="PF03931"/>
    </source>
</evidence>
<gene>
    <name evidence="6" type="ORF">JRO89_XS06G0032900</name>
</gene>
<protein>
    <recommendedName>
        <fullName evidence="8">SKP1-like protein</fullName>
    </recommendedName>
</protein>
<dbReference type="SUPFAM" id="SSF54695">
    <property type="entry name" value="POZ domain"/>
    <property type="match status" value="1"/>
</dbReference>
<evidence type="ECO:0000313" key="7">
    <source>
        <dbReference type="Proteomes" id="UP000827721"/>
    </source>
</evidence>
<evidence type="ECO:0000259" key="4">
    <source>
        <dbReference type="Pfam" id="PF01466"/>
    </source>
</evidence>
<dbReference type="Gene3D" id="3.30.710.10">
    <property type="entry name" value="Potassium Channel Kv1.1, Chain A"/>
    <property type="match status" value="1"/>
</dbReference>
<organism evidence="6 7">
    <name type="scientific">Xanthoceras sorbifolium</name>
    <dbReference type="NCBI Taxonomy" id="99658"/>
    <lineage>
        <taxon>Eukaryota</taxon>
        <taxon>Viridiplantae</taxon>
        <taxon>Streptophyta</taxon>
        <taxon>Embryophyta</taxon>
        <taxon>Tracheophyta</taxon>
        <taxon>Spermatophyta</taxon>
        <taxon>Magnoliopsida</taxon>
        <taxon>eudicotyledons</taxon>
        <taxon>Gunneridae</taxon>
        <taxon>Pentapetalae</taxon>
        <taxon>rosids</taxon>
        <taxon>malvids</taxon>
        <taxon>Sapindales</taxon>
        <taxon>Sapindaceae</taxon>
        <taxon>Xanthoceroideae</taxon>
        <taxon>Xanthoceras</taxon>
    </lineage>
</organism>
<evidence type="ECO:0000313" key="6">
    <source>
        <dbReference type="EMBL" id="KAH7568690.1"/>
    </source>
</evidence>
<evidence type="ECO:0008006" key="8">
    <source>
        <dbReference type="Google" id="ProtNLM"/>
    </source>
</evidence>
<comment type="pathway">
    <text evidence="1">Protein modification; protein ubiquitination.</text>
</comment>
<dbReference type="InterPro" id="IPR001232">
    <property type="entry name" value="SKP1-like"/>
</dbReference>
<dbReference type="Pfam" id="PF03931">
    <property type="entry name" value="Skp1_POZ"/>
    <property type="match status" value="1"/>
</dbReference>
<dbReference type="PANTHER" id="PTHR11165">
    <property type="entry name" value="SKP1"/>
    <property type="match status" value="1"/>
</dbReference>
<dbReference type="InterPro" id="IPR036296">
    <property type="entry name" value="SKP1-like_dim_sf"/>
</dbReference>
<dbReference type="SMART" id="SM00512">
    <property type="entry name" value="Skp1"/>
    <property type="match status" value="1"/>
</dbReference>
<comment type="similarity">
    <text evidence="2">Belongs to the SKP1 family.</text>
</comment>
<dbReference type="EMBL" id="JAFEMO010000006">
    <property type="protein sequence ID" value="KAH7568690.1"/>
    <property type="molecule type" value="Genomic_DNA"/>
</dbReference>
<keyword evidence="3" id="KW-0833">Ubl conjugation pathway</keyword>
<evidence type="ECO:0000256" key="1">
    <source>
        <dbReference type="ARBA" id="ARBA00004906"/>
    </source>
</evidence>
<keyword evidence="7" id="KW-1185">Reference proteome</keyword>
<evidence type="ECO:0000256" key="2">
    <source>
        <dbReference type="ARBA" id="ARBA00009993"/>
    </source>
</evidence>